<dbReference type="AlphaFoldDB" id="C4XGR5"/>
<gene>
    <name evidence="3" type="ordered locus">DMR_27320</name>
    <name evidence="4" type="ordered locus">DMR_30090</name>
</gene>
<dbReference type="EMBL" id="AP010904">
    <property type="protein sequence ID" value="BAH76223.1"/>
    <property type="molecule type" value="Genomic_DNA"/>
</dbReference>
<dbReference type="Pfam" id="PF05598">
    <property type="entry name" value="DUF772"/>
    <property type="match status" value="1"/>
</dbReference>
<organism evidence="3 5">
    <name type="scientific">Solidesulfovibrio magneticus (strain ATCC 700980 / DSM 13731 / RS-1)</name>
    <name type="common">Desulfovibrio magneticus</name>
    <dbReference type="NCBI Taxonomy" id="573370"/>
    <lineage>
        <taxon>Bacteria</taxon>
        <taxon>Pseudomonadati</taxon>
        <taxon>Thermodesulfobacteriota</taxon>
        <taxon>Desulfovibrionia</taxon>
        <taxon>Desulfovibrionales</taxon>
        <taxon>Desulfovibrionaceae</taxon>
        <taxon>Solidesulfovibrio</taxon>
    </lineage>
</organism>
<dbReference type="HOGENOM" id="CLU_739015_0_0_7"/>
<feature type="domain" description="Transposase IS4-like" evidence="1">
    <location>
        <begin position="216"/>
        <end position="383"/>
    </location>
</feature>
<proteinExistence type="predicted"/>
<evidence type="ECO:0000259" key="2">
    <source>
        <dbReference type="Pfam" id="PF05598"/>
    </source>
</evidence>
<evidence type="ECO:0000313" key="4">
    <source>
        <dbReference type="EMBL" id="BAH76500.1"/>
    </source>
</evidence>
<protein>
    <submittedName>
        <fullName evidence="3">Putative transposase for insertion sequence element</fullName>
    </submittedName>
</protein>
<dbReference type="KEGG" id="dma:DMR_30090"/>
<dbReference type="OrthoDB" id="9774608at2"/>
<dbReference type="InterPro" id="IPR008490">
    <property type="entry name" value="Transposase_InsH_N"/>
</dbReference>
<evidence type="ECO:0000313" key="3">
    <source>
        <dbReference type="EMBL" id="BAH76223.1"/>
    </source>
</evidence>
<evidence type="ECO:0000313" key="5">
    <source>
        <dbReference type="Proteomes" id="UP000009071"/>
    </source>
</evidence>
<accession>C4XGR5</accession>
<dbReference type="PANTHER" id="PTHR35604">
    <property type="entry name" value="TRANSPOSASE INSH FOR INSERTION SEQUENCE ELEMENT IS5A-RELATED"/>
    <property type="match status" value="1"/>
</dbReference>
<dbReference type="GO" id="GO:0004803">
    <property type="term" value="F:transposase activity"/>
    <property type="evidence" value="ECO:0007669"/>
    <property type="project" value="InterPro"/>
</dbReference>
<dbReference type="PANTHER" id="PTHR35604:SF2">
    <property type="entry name" value="TRANSPOSASE INSH FOR INSERTION SEQUENCE ELEMENT IS5A-RELATED"/>
    <property type="match status" value="1"/>
</dbReference>
<name>C4XGR5_SOLM1</name>
<evidence type="ECO:0000259" key="1">
    <source>
        <dbReference type="Pfam" id="PF01609"/>
    </source>
</evidence>
<dbReference type="Proteomes" id="UP000009071">
    <property type="component" value="Chromosome"/>
</dbReference>
<keyword evidence="5" id="KW-1185">Reference proteome</keyword>
<dbReference type="InterPro" id="IPR002559">
    <property type="entry name" value="Transposase_11"/>
</dbReference>
<dbReference type="RefSeq" id="WP_015861392.1">
    <property type="nucleotide sequence ID" value="NC_012796.1"/>
</dbReference>
<sequence length="451" mass="50744">MGLGRQGDQQGTMYLAWDEIPRSRGHAFYDRLQQTLRKAAFDGFAEKLCKPFYSDKGRPSIPPGRYFRMHLVGYFEGIDSERGIEWRCADSLSLRDFLQLSPKESVPDHSSLSRTRSRLPLATHQEVFTWVLKLLSKDGLVLGGRIGVDASTMEANAALKTIVRRDTGESYRKMLLRMAKESGIDSPTDEDLARMDRKRVGKTLSNKDWQSQVDPEAKIAKMKDGRTHLAYKPEHAVDLDTGAVVAVEVHEADKGDTSTLQKTLKAAQESLRRVTSTPPCPDDPAELVADKGYFSRDVLKDLDGGPWRTRIAEPKRNGLNSWRGDHEARRAVYNNRIRISSMVGKAMGKQRTELVERSFEHTLDRSGGMRRVWLRGRENIQKRYLLHVAGFNLGLLMRVKTGHGTPRGWASAWLALIWPNQHPSMAYLAIVMVVEGRCCGIMPIAVICGGE</sequence>
<dbReference type="GO" id="GO:0003677">
    <property type="term" value="F:DNA binding"/>
    <property type="evidence" value="ECO:0007669"/>
    <property type="project" value="InterPro"/>
</dbReference>
<reference evidence="3 5" key="1">
    <citation type="journal article" date="2009" name="Genome Res.">
        <title>Whole genome sequence of Desulfovibrio magneticus strain RS-1 revealed common gene clusters in magnetotactic bacteria.</title>
        <authorList>
            <person name="Nakazawa H."/>
            <person name="Arakaki A."/>
            <person name="Narita-Yamada S."/>
            <person name="Yashiro I."/>
            <person name="Jinno K."/>
            <person name="Aoki N."/>
            <person name="Tsuruyama A."/>
            <person name="Okamura Y."/>
            <person name="Tanikawa S."/>
            <person name="Fujita N."/>
            <person name="Takeyama H."/>
            <person name="Matsunaga T."/>
        </authorList>
    </citation>
    <scope>NUCLEOTIDE SEQUENCE [LARGE SCALE GENOMIC DNA]</scope>
    <source>
        <strain evidence="5">ATCC 700980 / DSM 13731 / RS-1</strain>
        <strain evidence="3">RS-1</strain>
    </source>
</reference>
<dbReference type="eggNOG" id="COG3039">
    <property type="taxonomic scope" value="Bacteria"/>
</dbReference>
<dbReference type="KEGG" id="dma:DMR_27320"/>
<dbReference type="GO" id="GO:0006313">
    <property type="term" value="P:DNA transposition"/>
    <property type="evidence" value="ECO:0007669"/>
    <property type="project" value="InterPro"/>
</dbReference>
<feature type="domain" description="Transposase InsH N-terminal" evidence="2">
    <location>
        <begin position="28"/>
        <end position="118"/>
    </location>
</feature>
<dbReference type="Pfam" id="PF01609">
    <property type="entry name" value="DDE_Tnp_1"/>
    <property type="match status" value="1"/>
</dbReference>
<dbReference type="EMBL" id="AP010904">
    <property type="protein sequence ID" value="BAH76500.1"/>
    <property type="molecule type" value="Genomic_DNA"/>
</dbReference>